<feature type="region of interest" description="Disordered" evidence="1">
    <location>
        <begin position="1"/>
        <end position="21"/>
    </location>
</feature>
<comment type="caution">
    <text evidence="2">The sequence shown here is derived from an EMBL/GenBank/DDBJ whole genome shotgun (WGS) entry which is preliminary data.</text>
</comment>
<evidence type="ECO:0000256" key="1">
    <source>
        <dbReference type="SAM" id="MobiDB-lite"/>
    </source>
</evidence>
<dbReference type="Proteomes" id="UP000735302">
    <property type="component" value="Unassembled WGS sequence"/>
</dbReference>
<organism evidence="2 3">
    <name type="scientific">Plakobranchus ocellatus</name>
    <dbReference type="NCBI Taxonomy" id="259542"/>
    <lineage>
        <taxon>Eukaryota</taxon>
        <taxon>Metazoa</taxon>
        <taxon>Spiralia</taxon>
        <taxon>Lophotrochozoa</taxon>
        <taxon>Mollusca</taxon>
        <taxon>Gastropoda</taxon>
        <taxon>Heterobranchia</taxon>
        <taxon>Euthyneura</taxon>
        <taxon>Panpulmonata</taxon>
        <taxon>Sacoglossa</taxon>
        <taxon>Placobranchoidea</taxon>
        <taxon>Plakobranchidae</taxon>
        <taxon>Plakobranchus</taxon>
    </lineage>
</organism>
<dbReference type="AlphaFoldDB" id="A0AAV3ZFQ5"/>
<keyword evidence="3" id="KW-1185">Reference proteome</keyword>
<name>A0AAV3ZFQ5_9GAST</name>
<evidence type="ECO:0000313" key="3">
    <source>
        <dbReference type="Proteomes" id="UP000735302"/>
    </source>
</evidence>
<evidence type="ECO:0000313" key="2">
    <source>
        <dbReference type="EMBL" id="GFN92723.1"/>
    </source>
</evidence>
<reference evidence="2 3" key="1">
    <citation type="journal article" date="2021" name="Elife">
        <title>Chloroplast acquisition without the gene transfer in kleptoplastic sea slugs, Plakobranchus ocellatus.</title>
        <authorList>
            <person name="Maeda T."/>
            <person name="Takahashi S."/>
            <person name="Yoshida T."/>
            <person name="Shimamura S."/>
            <person name="Takaki Y."/>
            <person name="Nagai Y."/>
            <person name="Toyoda A."/>
            <person name="Suzuki Y."/>
            <person name="Arimoto A."/>
            <person name="Ishii H."/>
            <person name="Satoh N."/>
            <person name="Nishiyama T."/>
            <person name="Hasebe M."/>
            <person name="Maruyama T."/>
            <person name="Minagawa J."/>
            <person name="Obokata J."/>
            <person name="Shigenobu S."/>
        </authorList>
    </citation>
    <scope>NUCLEOTIDE SEQUENCE [LARGE SCALE GENOMIC DNA]</scope>
</reference>
<dbReference type="EMBL" id="BLXT01002298">
    <property type="protein sequence ID" value="GFN92723.1"/>
    <property type="molecule type" value="Genomic_DNA"/>
</dbReference>
<gene>
    <name evidence="2" type="ORF">PoB_001922900</name>
</gene>
<accession>A0AAV3ZFQ5</accession>
<protein>
    <submittedName>
        <fullName evidence="2">Uncharacterized protein</fullName>
    </submittedName>
</protein>
<feature type="compositionally biased region" description="Low complexity" evidence="1">
    <location>
        <begin position="59"/>
        <end position="71"/>
    </location>
</feature>
<feature type="region of interest" description="Disordered" evidence="1">
    <location>
        <begin position="39"/>
        <end position="71"/>
    </location>
</feature>
<proteinExistence type="predicted"/>
<sequence>MEGKGRESREKEREEEGWREGVRARWRARTRDGRVPADLRADSLAAMPPTPQTKWGKLNSIVNSNSKNSKV</sequence>